<keyword evidence="4" id="KW-1185">Reference proteome</keyword>
<proteinExistence type="predicted"/>
<dbReference type="STRING" id="665118.SAMN02983003_3083"/>
<dbReference type="InterPro" id="IPR001789">
    <property type="entry name" value="Sig_transdc_resp-reg_receiver"/>
</dbReference>
<dbReference type="OrthoDB" id="8449384at2"/>
<dbReference type="GO" id="GO:0000160">
    <property type="term" value="P:phosphorelay signal transduction system"/>
    <property type="evidence" value="ECO:0007669"/>
    <property type="project" value="InterPro"/>
</dbReference>
<feature type="modified residue" description="4-aspartylphosphate" evidence="1">
    <location>
        <position position="55"/>
    </location>
</feature>
<dbReference type="EMBL" id="FPKU01000003">
    <property type="protein sequence ID" value="SFZ85911.1"/>
    <property type="molecule type" value="Genomic_DNA"/>
</dbReference>
<dbReference type="RefSeq" id="WP_072345108.1">
    <property type="nucleotide sequence ID" value="NZ_FPKU01000003.1"/>
</dbReference>
<protein>
    <recommendedName>
        <fullName evidence="2">Response regulatory domain-containing protein</fullName>
    </recommendedName>
</protein>
<gene>
    <name evidence="3" type="ORF">SAMN02983003_3083</name>
</gene>
<evidence type="ECO:0000313" key="4">
    <source>
        <dbReference type="Proteomes" id="UP000183447"/>
    </source>
</evidence>
<organism evidence="3 4">
    <name type="scientific">Devosia enhydra</name>
    <dbReference type="NCBI Taxonomy" id="665118"/>
    <lineage>
        <taxon>Bacteria</taxon>
        <taxon>Pseudomonadati</taxon>
        <taxon>Pseudomonadota</taxon>
        <taxon>Alphaproteobacteria</taxon>
        <taxon>Hyphomicrobiales</taxon>
        <taxon>Devosiaceae</taxon>
        <taxon>Devosia</taxon>
    </lineage>
</organism>
<evidence type="ECO:0000313" key="3">
    <source>
        <dbReference type="EMBL" id="SFZ85911.1"/>
    </source>
</evidence>
<reference evidence="3 4" key="1">
    <citation type="submission" date="2016-11" db="EMBL/GenBank/DDBJ databases">
        <authorList>
            <person name="Jaros S."/>
            <person name="Januszkiewicz K."/>
            <person name="Wedrychowicz H."/>
        </authorList>
    </citation>
    <scope>NUCLEOTIDE SEQUENCE [LARGE SCALE GENOMIC DNA]</scope>
    <source>
        <strain evidence="3 4">ATCC 23634</strain>
    </source>
</reference>
<evidence type="ECO:0000259" key="2">
    <source>
        <dbReference type="PROSITE" id="PS50110"/>
    </source>
</evidence>
<dbReference type="Gene3D" id="3.40.50.2300">
    <property type="match status" value="1"/>
</dbReference>
<dbReference type="InterPro" id="IPR011006">
    <property type="entry name" value="CheY-like_superfamily"/>
</dbReference>
<dbReference type="SUPFAM" id="SSF52172">
    <property type="entry name" value="CheY-like"/>
    <property type="match status" value="1"/>
</dbReference>
<name>A0A1K2I0W4_9HYPH</name>
<feature type="domain" description="Response regulatory" evidence="2">
    <location>
        <begin position="5"/>
        <end position="118"/>
    </location>
</feature>
<sequence>MRQSTVAVLLDNPALGSILSATLASAPMLKVRSFEAAVGLAAYARLAPIDILVIDLDDWTEADLVDLKAGIAAGCAVMGLCSGMTSARIRALRAAGIDEVLLKPMSPRYLLERVRARLSRLARDAAIAEIEPAALAPVDWSRFGDNVVPLFG</sequence>
<accession>A0A1K2I0W4</accession>
<evidence type="ECO:0000256" key="1">
    <source>
        <dbReference type="PROSITE-ProRule" id="PRU00169"/>
    </source>
</evidence>
<dbReference type="Proteomes" id="UP000183447">
    <property type="component" value="Unassembled WGS sequence"/>
</dbReference>
<dbReference type="AlphaFoldDB" id="A0A1K2I0W4"/>
<dbReference type="PROSITE" id="PS50110">
    <property type="entry name" value="RESPONSE_REGULATORY"/>
    <property type="match status" value="1"/>
</dbReference>
<keyword evidence="1" id="KW-0597">Phosphoprotein</keyword>